<dbReference type="AlphaFoldDB" id="A0AAV4NEI4"/>
<reference evidence="1 2" key="1">
    <citation type="submission" date="2021-06" db="EMBL/GenBank/DDBJ databases">
        <title>Caerostris extrusa draft genome.</title>
        <authorList>
            <person name="Kono N."/>
            <person name="Arakawa K."/>
        </authorList>
    </citation>
    <scope>NUCLEOTIDE SEQUENCE [LARGE SCALE GENOMIC DNA]</scope>
</reference>
<dbReference type="Proteomes" id="UP001054945">
    <property type="component" value="Unassembled WGS sequence"/>
</dbReference>
<dbReference type="EMBL" id="BPLR01003220">
    <property type="protein sequence ID" value="GIX82278.1"/>
    <property type="molecule type" value="Genomic_DNA"/>
</dbReference>
<evidence type="ECO:0000313" key="2">
    <source>
        <dbReference type="Proteomes" id="UP001054945"/>
    </source>
</evidence>
<comment type="caution">
    <text evidence="1">The sequence shown here is derived from an EMBL/GenBank/DDBJ whole genome shotgun (WGS) entry which is preliminary data.</text>
</comment>
<sequence>MIIDLPRTISLLTESLNSFEEKPSTNELPHVSNPSFCSPMNGIAFFFIRNTSAFWNSNNKKDVYLDLEKKGLQWRRRTLLRSKTRVHRKHKSSLLEEVREVLPYFS</sequence>
<accession>A0AAV4NEI4</accession>
<gene>
    <name evidence="1" type="ORF">CEXT_453571</name>
</gene>
<proteinExistence type="predicted"/>
<keyword evidence="2" id="KW-1185">Reference proteome</keyword>
<protein>
    <submittedName>
        <fullName evidence="1">Uncharacterized protein</fullName>
    </submittedName>
</protein>
<name>A0AAV4NEI4_CAEEX</name>
<organism evidence="1 2">
    <name type="scientific">Caerostris extrusa</name>
    <name type="common">Bark spider</name>
    <name type="synonym">Caerostris bankana</name>
    <dbReference type="NCBI Taxonomy" id="172846"/>
    <lineage>
        <taxon>Eukaryota</taxon>
        <taxon>Metazoa</taxon>
        <taxon>Ecdysozoa</taxon>
        <taxon>Arthropoda</taxon>
        <taxon>Chelicerata</taxon>
        <taxon>Arachnida</taxon>
        <taxon>Araneae</taxon>
        <taxon>Araneomorphae</taxon>
        <taxon>Entelegynae</taxon>
        <taxon>Araneoidea</taxon>
        <taxon>Araneidae</taxon>
        <taxon>Caerostris</taxon>
    </lineage>
</organism>
<evidence type="ECO:0000313" key="1">
    <source>
        <dbReference type="EMBL" id="GIX82278.1"/>
    </source>
</evidence>